<comment type="caution">
    <text evidence="1">The sequence shown here is derived from an EMBL/GenBank/DDBJ whole genome shotgun (WGS) entry which is preliminary data.</text>
</comment>
<organism evidence="1 2">
    <name type="scientific">Trifolium medium</name>
    <dbReference type="NCBI Taxonomy" id="97028"/>
    <lineage>
        <taxon>Eukaryota</taxon>
        <taxon>Viridiplantae</taxon>
        <taxon>Streptophyta</taxon>
        <taxon>Embryophyta</taxon>
        <taxon>Tracheophyta</taxon>
        <taxon>Spermatophyta</taxon>
        <taxon>Magnoliopsida</taxon>
        <taxon>eudicotyledons</taxon>
        <taxon>Gunneridae</taxon>
        <taxon>Pentapetalae</taxon>
        <taxon>rosids</taxon>
        <taxon>fabids</taxon>
        <taxon>Fabales</taxon>
        <taxon>Fabaceae</taxon>
        <taxon>Papilionoideae</taxon>
        <taxon>50 kb inversion clade</taxon>
        <taxon>NPAAA clade</taxon>
        <taxon>Hologalegina</taxon>
        <taxon>IRL clade</taxon>
        <taxon>Trifolieae</taxon>
        <taxon>Trifolium</taxon>
    </lineage>
</organism>
<reference evidence="1 2" key="1">
    <citation type="journal article" date="2018" name="Front. Plant Sci.">
        <title>Red Clover (Trifolium pratense) and Zigzag Clover (T. medium) - A Picture of Genomic Similarities and Differences.</title>
        <authorList>
            <person name="Dluhosova J."/>
            <person name="Istvanek J."/>
            <person name="Nedelnik J."/>
            <person name="Repkova J."/>
        </authorList>
    </citation>
    <scope>NUCLEOTIDE SEQUENCE [LARGE SCALE GENOMIC DNA]</scope>
    <source>
        <strain evidence="2">cv. 10/8</strain>
        <tissue evidence="1">Leaf</tissue>
    </source>
</reference>
<name>A0A392PEX3_9FABA</name>
<protein>
    <submittedName>
        <fullName evidence="1">Uncharacterized protein</fullName>
    </submittedName>
</protein>
<dbReference type="Proteomes" id="UP000265520">
    <property type="component" value="Unassembled WGS sequence"/>
</dbReference>
<gene>
    <name evidence="1" type="ORF">A2U01_0031120</name>
</gene>
<sequence length="78" mass="8818">MIGCPLQSFMKDGLHVSANELARNRATTSQDGREVLTINLKMVPSTNYGQKRSVENRCSRFMNCTELNHINGMVQFNL</sequence>
<evidence type="ECO:0000313" key="2">
    <source>
        <dbReference type="Proteomes" id="UP000265520"/>
    </source>
</evidence>
<accession>A0A392PEX3</accession>
<evidence type="ECO:0000313" key="1">
    <source>
        <dbReference type="EMBL" id="MCI10029.1"/>
    </source>
</evidence>
<keyword evidence="2" id="KW-1185">Reference proteome</keyword>
<dbReference type="AlphaFoldDB" id="A0A392PEX3"/>
<proteinExistence type="predicted"/>
<dbReference type="EMBL" id="LXQA010074748">
    <property type="protein sequence ID" value="MCI10029.1"/>
    <property type="molecule type" value="Genomic_DNA"/>
</dbReference>